<dbReference type="AlphaFoldDB" id="A0A9P8YIP5"/>
<evidence type="ECO:0000256" key="1">
    <source>
        <dbReference type="SAM" id="SignalP"/>
    </source>
</evidence>
<keyword evidence="4" id="KW-1185">Reference proteome</keyword>
<gene>
    <name evidence="3" type="ORF">B0I36DRAFT_311921</name>
</gene>
<evidence type="ECO:0000313" key="4">
    <source>
        <dbReference type="Proteomes" id="UP000756346"/>
    </source>
</evidence>
<evidence type="ECO:0000259" key="2">
    <source>
        <dbReference type="Pfam" id="PF25484"/>
    </source>
</evidence>
<name>A0A9P8YIP5_9PEZI</name>
<proteinExistence type="predicted"/>
<organism evidence="3 4">
    <name type="scientific">Microdochium trichocladiopsis</name>
    <dbReference type="NCBI Taxonomy" id="1682393"/>
    <lineage>
        <taxon>Eukaryota</taxon>
        <taxon>Fungi</taxon>
        <taxon>Dikarya</taxon>
        <taxon>Ascomycota</taxon>
        <taxon>Pezizomycotina</taxon>
        <taxon>Sordariomycetes</taxon>
        <taxon>Xylariomycetidae</taxon>
        <taxon>Xylariales</taxon>
        <taxon>Microdochiaceae</taxon>
        <taxon>Microdochium</taxon>
    </lineage>
</organism>
<feature type="domain" description="DUF7907" evidence="2">
    <location>
        <begin position="30"/>
        <end position="211"/>
    </location>
</feature>
<reference evidence="3" key="1">
    <citation type="journal article" date="2021" name="Nat. Commun.">
        <title>Genetic determinants of endophytism in the Arabidopsis root mycobiome.</title>
        <authorList>
            <person name="Mesny F."/>
            <person name="Miyauchi S."/>
            <person name="Thiergart T."/>
            <person name="Pickel B."/>
            <person name="Atanasova L."/>
            <person name="Karlsson M."/>
            <person name="Huettel B."/>
            <person name="Barry K.W."/>
            <person name="Haridas S."/>
            <person name="Chen C."/>
            <person name="Bauer D."/>
            <person name="Andreopoulos W."/>
            <person name="Pangilinan J."/>
            <person name="LaButti K."/>
            <person name="Riley R."/>
            <person name="Lipzen A."/>
            <person name="Clum A."/>
            <person name="Drula E."/>
            <person name="Henrissat B."/>
            <person name="Kohler A."/>
            <person name="Grigoriev I.V."/>
            <person name="Martin F.M."/>
            <person name="Hacquard S."/>
        </authorList>
    </citation>
    <scope>NUCLEOTIDE SEQUENCE</scope>
    <source>
        <strain evidence="3">MPI-CAGE-CH-0230</strain>
    </source>
</reference>
<dbReference type="RefSeq" id="XP_046019055.1">
    <property type="nucleotide sequence ID" value="XM_046152434.1"/>
</dbReference>
<protein>
    <recommendedName>
        <fullName evidence="2">DUF7907 domain-containing protein</fullName>
    </recommendedName>
</protein>
<dbReference type="EMBL" id="JAGTJQ010000001">
    <property type="protein sequence ID" value="KAH7041000.1"/>
    <property type="molecule type" value="Genomic_DNA"/>
</dbReference>
<comment type="caution">
    <text evidence="3">The sequence shown here is derived from an EMBL/GenBank/DDBJ whole genome shotgun (WGS) entry which is preliminary data.</text>
</comment>
<evidence type="ECO:0000313" key="3">
    <source>
        <dbReference type="EMBL" id="KAH7041000.1"/>
    </source>
</evidence>
<dbReference type="GeneID" id="70181980"/>
<dbReference type="OrthoDB" id="3515453at2759"/>
<dbReference type="InterPro" id="IPR057229">
    <property type="entry name" value="DUF7907"/>
</dbReference>
<feature type="signal peptide" evidence="1">
    <location>
        <begin position="1"/>
        <end position="21"/>
    </location>
</feature>
<accession>A0A9P8YIP5</accession>
<keyword evidence="1" id="KW-0732">Signal</keyword>
<feature type="chain" id="PRO_5040467493" description="DUF7907 domain-containing protein" evidence="1">
    <location>
        <begin position="22"/>
        <end position="214"/>
    </location>
</feature>
<dbReference type="Proteomes" id="UP000756346">
    <property type="component" value="Unassembled WGS sequence"/>
</dbReference>
<sequence length="214" mass="23218">MMRIATGLAALAFAFSGVVVAQQDADQSGPFYLHIKGSGSDLDGYVSACHAGAAIEGLCYSPGGKPTADKAASYEYYFNTTGSPQLDNGSPAGILFWRLPVQINPTTPFAEQPMTFQYSPNSNVAAPLFGFQDGTLVGFDKDDGNKLFTYAYVDSSTFQPGVQPTTGSYDYKSWFVCWQYFSGYYYQSVGFATTLPPNNPTCQAVEIVQEFVNY</sequence>
<dbReference type="Pfam" id="PF25484">
    <property type="entry name" value="DUF7907"/>
    <property type="match status" value="1"/>
</dbReference>